<dbReference type="InterPro" id="IPR038726">
    <property type="entry name" value="PDDEXK_AddAB-type"/>
</dbReference>
<evidence type="ECO:0000256" key="6">
    <source>
        <dbReference type="ARBA" id="ARBA00023204"/>
    </source>
</evidence>
<dbReference type="Proteomes" id="UP000001646">
    <property type="component" value="Chromosome 4"/>
</dbReference>
<dbReference type="HAMAP" id="MF_03030">
    <property type="entry name" value="MGME1"/>
    <property type="match status" value="1"/>
</dbReference>
<dbReference type="eggNOG" id="ENOG502QVKE">
    <property type="taxonomic scope" value="Eukaryota"/>
</dbReference>
<dbReference type="PANTHER" id="PTHR31340">
    <property type="entry name" value="MITOCHONDRIAL GENOME MAINTENANCE EXONUCLEASE 1"/>
    <property type="match status" value="1"/>
</dbReference>
<sequence length="344" mass="39574">MLLLHLLIRKQRRLPVLLTGFLNKDRFLYKAFATSSPLYGKKKKISEYENIDQEKYGDLVRDLVSFRDSFQRPEHLFAEDELLYGPESKYKPPTKEVEPQLIGNWTPLMNPCKSSLPPQTVLDLPLQISLEKRNLASVTAVLQQTMPLEQAFHLEKWRQRMILELGKEGFAEYTKNIFQKGKCFHAAMESLLLGDDISVKEQEEDTGGSGFVKSVKHVLQEVTGVRALESAVQHETLGYQGLVDCVAEYRGRLCVIDWKTSEKSKPFLRNTFDSPLQIAAYIGAINHDNNYNFQVDCGLLVIAYKDGSPAHPHFMDSELCSQYWKKWLHRLEEYKKKRKGSDTV</sequence>
<gene>
    <name evidence="7 9" type="primary">MGME1</name>
</gene>
<dbReference type="OrthoDB" id="5777131at2759"/>
<dbReference type="HOGENOM" id="CLU_068902_0_0_1"/>
<dbReference type="InterPro" id="IPR011335">
    <property type="entry name" value="Restrct_endonuc-II-like"/>
</dbReference>
<evidence type="ECO:0000256" key="3">
    <source>
        <dbReference type="ARBA" id="ARBA00022801"/>
    </source>
</evidence>
<keyword evidence="5 7" id="KW-0496">Mitochondrion</keyword>
<dbReference type="AlphaFoldDB" id="G1KPL4"/>
<evidence type="ECO:0000256" key="4">
    <source>
        <dbReference type="ARBA" id="ARBA00022839"/>
    </source>
</evidence>
<dbReference type="GeneTree" id="ENSGT00390000003349"/>
<dbReference type="Bgee" id="ENSACAG00000014198">
    <property type="expression patterns" value="Expressed in dewlap and 14 other cell types or tissues"/>
</dbReference>
<name>G1KPL4_ANOCA</name>
<feature type="domain" description="PD-(D/E)XK endonuclease-like" evidence="8">
    <location>
        <begin position="209"/>
        <end position="332"/>
    </location>
</feature>
<dbReference type="FunFam" id="3.90.320.10:FF:000005">
    <property type="entry name" value="Mitochondrial genome maintenance exonuclease 1"/>
    <property type="match status" value="1"/>
</dbReference>
<reference evidence="9" key="2">
    <citation type="submission" date="2025-08" db="UniProtKB">
        <authorList>
            <consortium name="Ensembl"/>
        </authorList>
    </citation>
    <scope>IDENTIFICATION</scope>
</reference>
<comment type="function">
    <text evidence="7">Metal-dependent single-stranded DNA (ssDNA) exonuclease involved in mitochondrial genome maintenance. Has preference for 5'-3' exonuclease activity. Necessary for maintenance of proper 7S DNA levels. Probably involved in mitochondrial DNA (mtDNA) repair.</text>
</comment>
<dbReference type="FunCoup" id="G1KPL4">
    <property type="interactions" value="333"/>
</dbReference>
<dbReference type="GO" id="GO:0005739">
    <property type="term" value="C:mitochondrion"/>
    <property type="evidence" value="ECO:0000318"/>
    <property type="project" value="GO_Central"/>
</dbReference>
<dbReference type="GO" id="GO:0006264">
    <property type="term" value="P:mitochondrial DNA replication"/>
    <property type="evidence" value="ECO:0000318"/>
    <property type="project" value="GO_Central"/>
</dbReference>
<dbReference type="Gene3D" id="3.90.320.10">
    <property type="match status" value="1"/>
</dbReference>
<feature type="active site" evidence="7">
    <location>
        <position position="244"/>
    </location>
</feature>
<dbReference type="GO" id="GO:0045145">
    <property type="term" value="F:single-stranded DNA 5'-3' DNA exonuclease activity"/>
    <property type="evidence" value="ECO:0007669"/>
    <property type="project" value="Ensembl"/>
</dbReference>
<dbReference type="STRING" id="28377.ENSACAP00000013933"/>
<keyword evidence="10" id="KW-1185">Reference proteome</keyword>
<dbReference type="Pfam" id="PF12705">
    <property type="entry name" value="PDDEXK_1"/>
    <property type="match status" value="1"/>
</dbReference>
<dbReference type="EC" id="3.1.-.-" evidence="7"/>
<evidence type="ECO:0000313" key="10">
    <source>
        <dbReference type="Proteomes" id="UP000001646"/>
    </source>
</evidence>
<keyword evidence="4 7" id="KW-0269">Exonuclease</keyword>
<keyword evidence="3 7" id="KW-0378">Hydrolase</keyword>
<keyword evidence="2" id="KW-0227">DNA damage</keyword>
<organism evidence="9 10">
    <name type="scientific">Anolis carolinensis</name>
    <name type="common">Green anole</name>
    <name type="synonym">American chameleon</name>
    <dbReference type="NCBI Taxonomy" id="28377"/>
    <lineage>
        <taxon>Eukaryota</taxon>
        <taxon>Metazoa</taxon>
        <taxon>Chordata</taxon>
        <taxon>Craniata</taxon>
        <taxon>Vertebrata</taxon>
        <taxon>Euteleostomi</taxon>
        <taxon>Lepidosauria</taxon>
        <taxon>Squamata</taxon>
        <taxon>Bifurcata</taxon>
        <taxon>Unidentata</taxon>
        <taxon>Episquamata</taxon>
        <taxon>Toxicofera</taxon>
        <taxon>Iguania</taxon>
        <taxon>Dactyloidae</taxon>
        <taxon>Anolis</taxon>
    </lineage>
</organism>
<evidence type="ECO:0000256" key="1">
    <source>
        <dbReference type="ARBA" id="ARBA00022722"/>
    </source>
</evidence>
<dbReference type="GeneID" id="100556901"/>
<dbReference type="Ensembl" id="ENSACAT00000014219.3">
    <property type="protein sequence ID" value="ENSACAP00000013933.3"/>
    <property type="gene ID" value="ENSACAG00000014198.3"/>
</dbReference>
<dbReference type="CTD" id="92667"/>
<dbReference type="InParanoid" id="G1KPL4"/>
<keyword evidence="1 7" id="KW-0540">Nuclease</keyword>
<feature type="active site" evidence="7">
    <location>
        <position position="259"/>
    </location>
</feature>
<dbReference type="GO" id="GO:0008297">
    <property type="term" value="F:single-stranded DNA exodeoxyribonuclease activity"/>
    <property type="evidence" value="ECO:0000318"/>
    <property type="project" value="GO_Central"/>
</dbReference>
<comment type="subcellular location">
    <subcellularLocation>
        <location evidence="7">Mitochondrion</location>
    </subcellularLocation>
</comment>
<evidence type="ECO:0000313" key="9">
    <source>
        <dbReference type="Ensembl" id="ENSACAP00000013933.3"/>
    </source>
</evidence>
<reference evidence="9 10" key="1">
    <citation type="submission" date="2009-12" db="EMBL/GenBank/DDBJ databases">
        <title>The Genome Sequence of Anolis carolinensis (Green Anole Lizard).</title>
        <authorList>
            <consortium name="The Genome Sequencing Platform"/>
            <person name="Di Palma F."/>
            <person name="Alfoldi J."/>
            <person name="Heiman D."/>
            <person name="Young S."/>
            <person name="Grabherr M."/>
            <person name="Johnson J."/>
            <person name="Lander E.S."/>
            <person name="Lindblad-Toh K."/>
        </authorList>
    </citation>
    <scope>NUCLEOTIDE SEQUENCE [LARGE SCALE GENOMIC DNA]</scope>
    <source>
        <strain evidence="9 10">JBL SC #1</strain>
    </source>
</reference>
<protein>
    <recommendedName>
        <fullName evidence="7">Mitochondrial genome maintenance exonuclease 1</fullName>
        <ecNumber evidence="7">3.1.-.-</ecNumber>
    </recommendedName>
</protein>
<evidence type="ECO:0000256" key="7">
    <source>
        <dbReference type="HAMAP-Rule" id="MF_03030"/>
    </source>
</evidence>
<keyword evidence="6" id="KW-0234">DNA repair</keyword>
<dbReference type="GO" id="GO:0043504">
    <property type="term" value="P:mitochondrial DNA repair"/>
    <property type="evidence" value="ECO:0007669"/>
    <property type="project" value="UniProtKB-UniRule"/>
</dbReference>
<comment type="similarity">
    <text evidence="7">Belongs to the MGME1 family.</text>
</comment>
<dbReference type="InterPro" id="IPR011604">
    <property type="entry name" value="PDDEXK-like_dom_sf"/>
</dbReference>
<evidence type="ECO:0000256" key="5">
    <source>
        <dbReference type="ARBA" id="ARBA00023128"/>
    </source>
</evidence>
<dbReference type="SUPFAM" id="SSF52980">
    <property type="entry name" value="Restriction endonuclease-like"/>
    <property type="match status" value="1"/>
</dbReference>
<dbReference type="PANTHER" id="PTHR31340:SF3">
    <property type="entry name" value="MITOCHONDRIAL GENOME MAINTENANCE EXONUCLEASE 1"/>
    <property type="match status" value="1"/>
</dbReference>
<dbReference type="RefSeq" id="XP_003219931.1">
    <property type="nucleotide sequence ID" value="XM_003219883.4"/>
</dbReference>
<feature type="active site" evidence="7">
    <location>
        <position position="257"/>
    </location>
</feature>
<proteinExistence type="inferred from homology"/>
<accession>G1KPL4</accession>
<dbReference type="KEGG" id="acs:100556901"/>
<reference evidence="9" key="3">
    <citation type="submission" date="2025-09" db="UniProtKB">
        <authorList>
            <consortium name="Ensembl"/>
        </authorList>
    </citation>
    <scope>IDENTIFICATION</scope>
</reference>
<evidence type="ECO:0000259" key="8">
    <source>
        <dbReference type="Pfam" id="PF12705"/>
    </source>
</evidence>
<evidence type="ECO:0000256" key="2">
    <source>
        <dbReference type="ARBA" id="ARBA00022763"/>
    </source>
</evidence>